<accession>A0A212CMX2</accession>
<reference evidence="4 5" key="1">
    <citation type="journal article" date="2018" name="Mol. Genet. Genomics">
        <title>The red deer Cervus elaphus genome CerEla1.0: sequencing, annotating, genes, and chromosomes.</title>
        <authorList>
            <person name="Bana N.A."/>
            <person name="Nyiri A."/>
            <person name="Nagy J."/>
            <person name="Frank K."/>
            <person name="Nagy T."/>
            <person name="Steger V."/>
            <person name="Schiller M."/>
            <person name="Lakatos P."/>
            <person name="Sugar L."/>
            <person name="Horn P."/>
            <person name="Barta E."/>
            <person name="Orosz L."/>
        </authorList>
    </citation>
    <scope>NUCLEOTIDE SEQUENCE [LARGE SCALE GENOMIC DNA]</scope>
    <source>
        <strain evidence="4">Hungarian</strain>
    </source>
</reference>
<dbReference type="Pfam" id="PF23609">
    <property type="entry name" value="Beta-prop_EIPR1"/>
    <property type="match status" value="1"/>
</dbReference>
<evidence type="ECO:0000256" key="2">
    <source>
        <dbReference type="ARBA" id="ARBA00022737"/>
    </source>
</evidence>
<dbReference type="InterPro" id="IPR059104">
    <property type="entry name" value="Beta-prop_EIPR1-like"/>
</dbReference>
<evidence type="ECO:0000259" key="3">
    <source>
        <dbReference type="Pfam" id="PF23609"/>
    </source>
</evidence>
<dbReference type="PANTHER" id="PTHR14205">
    <property type="entry name" value="WD-REPEAT PROTEIN"/>
    <property type="match status" value="1"/>
</dbReference>
<keyword evidence="5" id="KW-1185">Reference proteome</keyword>
<dbReference type="GO" id="GO:0016567">
    <property type="term" value="P:protein ubiquitination"/>
    <property type="evidence" value="ECO:0007669"/>
    <property type="project" value="TreeGrafter"/>
</dbReference>
<name>A0A212CMX2_CEREH</name>
<gene>
    <name evidence="4" type="ORF">Celaphus_00016868</name>
</gene>
<keyword evidence="2" id="KW-0677">Repeat</keyword>
<keyword evidence="1" id="KW-0853">WD repeat</keyword>
<feature type="domain" description="EIPR1-like beta-propeller" evidence="3">
    <location>
        <begin position="7"/>
        <end position="88"/>
    </location>
</feature>
<evidence type="ECO:0000313" key="5">
    <source>
        <dbReference type="Proteomes" id="UP000242450"/>
    </source>
</evidence>
<proteinExistence type="predicted"/>
<dbReference type="Proteomes" id="UP000242450">
    <property type="component" value="Chromosome 16"/>
</dbReference>
<evidence type="ECO:0000256" key="1">
    <source>
        <dbReference type="ARBA" id="ARBA00022574"/>
    </source>
</evidence>
<dbReference type="AlphaFoldDB" id="A0A212CMX2"/>
<dbReference type="PANTHER" id="PTHR14205:SF15">
    <property type="entry name" value="EARP AND GARP COMPLEX-INTERACTING PROTEIN 1"/>
    <property type="match status" value="1"/>
</dbReference>
<dbReference type="InterPro" id="IPR040323">
    <property type="entry name" value="EIPR1"/>
</dbReference>
<dbReference type="EMBL" id="MKHE01000016">
    <property type="protein sequence ID" value="OWK07378.1"/>
    <property type="molecule type" value="Genomic_DNA"/>
</dbReference>
<dbReference type="OrthoDB" id="196957at2759"/>
<comment type="caution">
    <text evidence="4">The sequence shown here is derived from an EMBL/GenBank/DDBJ whole genome shotgun (WGS) entry which is preliminary data.</text>
</comment>
<sequence>MEDDAPVIYGLEFQARALTPQTAETDAIRFLVGTQSLKYDNQIHVIDFDDENNIINKNVLLHQAGEIWHISASPADKGVLATCYNKSEYPQGSGCPRATCYNQRVSPGVWVPADHLLQ</sequence>
<organism evidence="4 5">
    <name type="scientific">Cervus elaphus hippelaphus</name>
    <name type="common">European red deer</name>
    <dbReference type="NCBI Taxonomy" id="46360"/>
    <lineage>
        <taxon>Eukaryota</taxon>
        <taxon>Metazoa</taxon>
        <taxon>Chordata</taxon>
        <taxon>Craniata</taxon>
        <taxon>Vertebrata</taxon>
        <taxon>Euteleostomi</taxon>
        <taxon>Mammalia</taxon>
        <taxon>Eutheria</taxon>
        <taxon>Laurasiatheria</taxon>
        <taxon>Artiodactyla</taxon>
        <taxon>Ruminantia</taxon>
        <taxon>Pecora</taxon>
        <taxon>Cervidae</taxon>
        <taxon>Cervinae</taxon>
        <taxon>Cervus</taxon>
    </lineage>
</organism>
<evidence type="ECO:0000313" key="4">
    <source>
        <dbReference type="EMBL" id="OWK07378.1"/>
    </source>
</evidence>
<protein>
    <recommendedName>
        <fullName evidence="3">EIPR1-like beta-propeller domain-containing protein</fullName>
    </recommendedName>
</protein>